<organism evidence="2">
    <name type="scientific">hydrothermal vent metagenome</name>
    <dbReference type="NCBI Taxonomy" id="652676"/>
    <lineage>
        <taxon>unclassified sequences</taxon>
        <taxon>metagenomes</taxon>
        <taxon>ecological metagenomes</taxon>
    </lineage>
</organism>
<name>A0A1W1ECZ2_9ZZZZ</name>
<feature type="domain" description="Polymerase nucleotidyl transferase" evidence="1">
    <location>
        <begin position="10"/>
        <end position="81"/>
    </location>
</feature>
<dbReference type="Pfam" id="PF01909">
    <property type="entry name" value="NTP_transf_2"/>
    <property type="match status" value="1"/>
</dbReference>
<evidence type="ECO:0000259" key="1">
    <source>
        <dbReference type="Pfam" id="PF01909"/>
    </source>
</evidence>
<reference evidence="2" key="1">
    <citation type="submission" date="2016-10" db="EMBL/GenBank/DDBJ databases">
        <authorList>
            <person name="de Groot N.N."/>
        </authorList>
    </citation>
    <scope>NUCLEOTIDE SEQUENCE</scope>
</reference>
<dbReference type="AlphaFoldDB" id="A0A1W1ECZ2"/>
<protein>
    <recommendedName>
        <fullName evidence="1">Polymerase nucleotidyl transferase domain-containing protein</fullName>
    </recommendedName>
</protein>
<proteinExistence type="predicted"/>
<dbReference type="InterPro" id="IPR002934">
    <property type="entry name" value="Polymerase_NTP_transf_dom"/>
</dbReference>
<accession>A0A1W1ECZ2</accession>
<dbReference type="GO" id="GO:0016779">
    <property type="term" value="F:nucleotidyltransferase activity"/>
    <property type="evidence" value="ECO:0007669"/>
    <property type="project" value="InterPro"/>
</dbReference>
<sequence length="94" mass="10959">MRLTQREIKLLKNKLFTLSEEAKLYLFGSRVDDSKRGGDIDLLVVSKELTKRDLRKLRLSFFKVFGEQKLDIVLDDGTFKNPFNRLIAQKAVEL</sequence>
<dbReference type="Gene3D" id="3.30.460.10">
    <property type="entry name" value="Beta Polymerase, domain 2"/>
    <property type="match status" value="1"/>
</dbReference>
<dbReference type="EMBL" id="FPKX01000031">
    <property type="protein sequence ID" value="SFZ97917.1"/>
    <property type="molecule type" value="Genomic_DNA"/>
</dbReference>
<evidence type="ECO:0000313" key="2">
    <source>
        <dbReference type="EMBL" id="SFZ97917.1"/>
    </source>
</evidence>
<dbReference type="SUPFAM" id="SSF81301">
    <property type="entry name" value="Nucleotidyltransferase"/>
    <property type="match status" value="1"/>
</dbReference>
<dbReference type="CDD" id="cd05403">
    <property type="entry name" value="NT_KNTase_like"/>
    <property type="match status" value="1"/>
</dbReference>
<dbReference type="InterPro" id="IPR043519">
    <property type="entry name" value="NT_sf"/>
</dbReference>
<gene>
    <name evidence="2" type="ORF">MNB_SV-5-767</name>
</gene>